<comment type="caution">
    <text evidence="8">The sequence shown here is derived from an EMBL/GenBank/DDBJ whole genome shotgun (WGS) entry which is preliminary data.</text>
</comment>
<keyword evidence="3 5" id="KW-1133">Transmembrane helix</keyword>
<organism evidence="8 9">
    <name type="scientific">Geothermobacter hydrogeniphilus</name>
    <dbReference type="NCBI Taxonomy" id="1969733"/>
    <lineage>
        <taxon>Bacteria</taxon>
        <taxon>Pseudomonadati</taxon>
        <taxon>Thermodesulfobacteriota</taxon>
        <taxon>Desulfuromonadia</taxon>
        <taxon>Desulfuromonadales</taxon>
        <taxon>Geothermobacteraceae</taxon>
        <taxon>Geothermobacter</taxon>
    </lineage>
</organism>
<dbReference type="Pfam" id="PF19358">
    <property type="entry name" value="DUF5935"/>
    <property type="match status" value="1"/>
</dbReference>
<dbReference type="Proteomes" id="UP000236340">
    <property type="component" value="Unassembled WGS sequence"/>
</dbReference>
<dbReference type="EMBL" id="PPFX01000020">
    <property type="protein sequence ID" value="PNU19977.1"/>
    <property type="molecule type" value="Genomic_DNA"/>
</dbReference>
<evidence type="ECO:0008006" key="10">
    <source>
        <dbReference type="Google" id="ProtNLM"/>
    </source>
</evidence>
<dbReference type="InterPro" id="IPR051533">
    <property type="entry name" value="WaaL-like"/>
</dbReference>
<name>A0A2K2H9N1_9BACT</name>
<sequence length="442" mass="49125">MPERQSLAGSLKLICSGFRHQHAAFILACIYLIFEYNRPQQVYPMLNFLPWGKVLLFLGALFAFADRETEAPPSAAVRPMSAFAVCVLLSTLFAFSPGTAVNDWMMFFSWMFVVLLLTSVVNSRSRLFLFMTVYFLANLKMAQHGFRSWAMGGFGFSGWGVTGSPGWFQNSGEFSLQMVVFLPLVFSYIAFFRRGWSVGVRLFFYLLAVMAAGSVIAGGSRGAILGLAMVGLWCLLFSRQRLKAFILVVLLGVLISLVMPAGFKARFDTAGKDKTSLSRLAYWQVGVSAVEKHPWTGVGFRNWTVWIRDEHPELMKKVGTTLHAEVIHNTYLEAATELGFPGLFIYLLLLLQVFFTNLKTARVARLLDDRFLESTARGLNGGLLGFLAPSYFMSVLYYPYVWMFLVLSVSCSVVCGRMSREKRLAAAPAMAAGMVPGGRGAV</sequence>
<feature type="domain" description="DUF5935" evidence="7">
    <location>
        <begin position="24"/>
        <end position="186"/>
    </location>
</feature>
<feature type="transmembrane region" description="Helical" evidence="5">
    <location>
        <begin position="107"/>
        <end position="137"/>
    </location>
</feature>
<dbReference type="PANTHER" id="PTHR37422">
    <property type="entry name" value="TEICHURONIC ACID BIOSYNTHESIS PROTEIN TUAE"/>
    <property type="match status" value="1"/>
</dbReference>
<evidence type="ECO:0000256" key="5">
    <source>
        <dbReference type="SAM" id="Phobius"/>
    </source>
</evidence>
<comment type="subcellular location">
    <subcellularLocation>
        <location evidence="1">Membrane</location>
        <topology evidence="1">Multi-pass membrane protein</topology>
    </subcellularLocation>
</comment>
<evidence type="ECO:0000256" key="3">
    <source>
        <dbReference type="ARBA" id="ARBA00022989"/>
    </source>
</evidence>
<dbReference type="OrthoDB" id="5484716at2"/>
<dbReference type="Pfam" id="PF04932">
    <property type="entry name" value="Wzy_C"/>
    <property type="match status" value="1"/>
</dbReference>
<feature type="transmembrane region" description="Helical" evidence="5">
    <location>
        <begin position="222"/>
        <end position="238"/>
    </location>
</feature>
<evidence type="ECO:0000259" key="7">
    <source>
        <dbReference type="Pfam" id="PF19358"/>
    </source>
</evidence>
<feature type="transmembrane region" description="Helical" evidence="5">
    <location>
        <begin position="198"/>
        <end position="216"/>
    </location>
</feature>
<feature type="transmembrane region" description="Helical" evidence="5">
    <location>
        <begin position="338"/>
        <end position="358"/>
    </location>
</feature>
<keyword evidence="2 5" id="KW-0812">Transmembrane</keyword>
<dbReference type="RefSeq" id="WP_103115590.1">
    <property type="nucleotide sequence ID" value="NZ_PPFX01000020.1"/>
</dbReference>
<keyword evidence="4 5" id="KW-0472">Membrane</keyword>
<dbReference type="PANTHER" id="PTHR37422:SF13">
    <property type="entry name" value="LIPOPOLYSACCHARIDE BIOSYNTHESIS PROTEIN PA4999-RELATED"/>
    <property type="match status" value="1"/>
</dbReference>
<feature type="transmembrane region" description="Helical" evidence="5">
    <location>
        <begin position="174"/>
        <end position="191"/>
    </location>
</feature>
<evidence type="ECO:0000256" key="2">
    <source>
        <dbReference type="ARBA" id="ARBA00022692"/>
    </source>
</evidence>
<feature type="transmembrane region" description="Helical" evidence="5">
    <location>
        <begin position="245"/>
        <end position="263"/>
    </location>
</feature>
<proteinExistence type="predicted"/>
<evidence type="ECO:0000259" key="6">
    <source>
        <dbReference type="Pfam" id="PF04932"/>
    </source>
</evidence>
<feature type="domain" description="O-antigen ligase-related" evidence="6">
    <location>
        <begin position="207"/>
        <end position="347"/>
    </location>
</feature>
<feature type="transmembrane region" description="Helical" evidence="5">
    <location>
        <begin position="46"/>
        <end position="64"/>
    </location>
</feature>
<feature type="transmembrane region" description="Helical" evidence="5">
    <location>
        <begin position="76"/>
        <end position="95"/>
    </location>
</feature>
<feature type="transmembrane region" description="Helical" evidence="5">
    <location>
        <begin position="378"/>
        <end position="394"/>
    </location>
</feature>
<dbReference type="GO" id="GO:0016020">
    <property type="term" value="C:membrane"/>
    <property type="evidence" value="ECO:0007669"/>
    <property type="project" value="UniProtKB-SubCell"/>
</dbReference>
<dbReference type="InterPro" id="IPR007016">
    <property type="entry name" value="O-antigen_ligase-rel_domated"/>
</dbReference>
<protein>
    <recommendedName>
        <fullName evidence="10">O-antigen ligase</fullName>
    </recommendedName>
</protein>
<evidence type="ECO:0000313" key="8">
    <source>
        <dbReference type="EMBL" id="PNU19977.1"/>
    </source>
</evidence>
<dbReference type="InterPro" id="IPR045979">
    <property type="entry name" value="DUF5935"/>
</dbReference>
<evidence type="ECO:0000256" key="4">
    <source>
        <dbReference type="ARBA" id="ARBA00023136"/>
    </source>
</evidence>
<dbReference type="AlphaFoldDB" id="A0A2K2H9N1"/>
<accession>A0A2K2H9N1</accession>
<feature type="transmembrane region" description="Helical" evidence="5">
    <location>
        <begin position="149"/>
        <end position="168"/>
    </location>
</feature>
<evidence type="ECO:0000256" key="1">
    <source>
        <dbReference type="ARBA" id="ARBA00004141"/>
    </source>
</evidence>
<evidence type="ECO:0000313" key="9">
    <source>
        <dbReference type="Proteomes" id="UP000236340"/>
    </source>
</evidence>
<gene>
    <name evidence="8" type="ORF">C2E25_09915</name>
</gene>
<reference evidence="8 9" key="1">
    <citation type="journal article" date="2018" name="Genome Announc.">
        <title>Genome Sequence of Geothermobacter sp. HR-1 Iron Reducer from the Loihi Seamount.</title>
        <authorList>
            <person name="Smith H."/>
            <person name="Abuyen K."/>
            <person name="Tremblay J."/>
            <person name="Savalia P."/>
            <person name="Perez-Rodriguez I."/>
            <person name="Emerson D."/>
            <person name="Tully B."/>
            <person name="Amend J."/>
        </authorList>
    </citation>
    <scope>NUCLEOTIDE SEQUENCE [LARGE SCALE GENOMIC DNA]</scope>
    <source>
        <strain evidence="8 9">HR-1</strain>
    </source>
</reference>